<evidence type="ECO:0000313" key="7">
    <source>
        <dbReference type="Proteomes" id="UP000230750"/>
    </source>
</evidence>
<dbReference type="Proteomes" id="UP000230750">
    <property type="component" value="Unassembled WGS sequence"/>
</dbReference>
<comment type="similarity">
    <text evidence="2">Belongs to the GCF family.</text>
</comment>
<feature type="region of interest" description="Disordered" evidence="4">
    <location>
        <begin position="216"/>
        <end position="273"/>
    </location>
</feature>
<dbReference type="GO" id="GO:0003677">
    <property type="term" value="F:DNA binding"/>
    <property type="evidence" value="ECO:0007669"/>
    <property type="project" value="InterPro"/>
</dbReference>
<comment type="caution">
    <text evidence="6">The sequence shown here is derived from an EMBL/GenBank/DDBJ whole genome shotgun (WGS) entry which is preliminary data.</text>
</comment>
<gene>
    <name evidence="6" type="ORF">BSL78_06086</name>
</gene>
<feature type="region of interest" description="Disordered" evidence="4">
    <location>
        <begin position="1"/>
        <end position="25"/>
    </location>
</feature>
<name>A0A2G8L9V4_STIJA</name>
<dbReference type="GO" id="GO:0005634">
    <property type="term" value="C:nucleus"/>
    <property type="evidence" value="ECO:0007669"/>
    <property type="project" value="UniProtKB-SubCell"/>
</dbReference>
<feature type="region of interest" description="Disordered" evidence="4">
    <location>
        <begin position="470"/>
        <end position="526"/>
    </location>
</feature>
<dbReference type="STRING" id="307972.A0A2G8L9V4"/>
<keyword evidence="3" id="KW-0539">Nucleus</keyword>
<feature type="compositionally biased region" description="Basic residues" evidence="4">
    <location>
        <begin position="94"/>
        <end position="111"/>
    </location>
</feature>
<dbReference type="InterPro" id="IPR022783">
    <property type="entry name" value="GCFC_dom"/>
</dbReference>
<protein>
    <recommendedName>
        <fullName evidence="5">GCF C-terminal domain-containing protein</fullName>
    </recommendedName>
</protein>
<dbReference type="Pfam" id="PF07842">
    <property type="entry name" value="GCFC"/>
    <property type="match status" value="1"/>
</dbReference>
<dbReference type="InterPro" id="IPR012890">
    <property type="entry name" value="GCFC2-like"/>
</dbReference>
<dbReference type="PANTHER" id="PTHR12214:SF0">
    <property type="entry name" value="LD29489P"/>
    <property type="match status" value="1"/>
</dbReference>
<feature type="compositionally biased region" description="Basic and acidic residues" evidence="4">
    <location>
        <begin position="246"/>
        <end position="264"/>
    </location>
</feature>
<dbReference type="EMBL" id="MRZV01000157">
    <property type="protein sequence ID" value="PIK56995.1"/>
    <property type="molecule type" value="Genomic_DNA"/>
</dbReference>
<accession>A0A2G8L9V4</accession>
<keyword evidence="7" id="KW-1185">Reference proteome</keyword>
<dbReference type="OrthoDB" id="429427at2759"/>
<organism evidence="6 7">
    <name type="scientific">Stichopus japonicus</name>
    <name type="common">Sea cucumber</name>
    <dbReference type="NCBI Taxonomy" id="307972"/>
    <lineage>
        <taxon>Eukaryota</taxon>
        <taxon>Metazoa</taxon>
        <taxon>Echinodermata</taxon>
        <taxon>Eleutherozoa</taxon>
        <taxon>Echinozoa</taxon>
        <taxon>Holothuroidea</taxon>
        <taxon>Aspidochirotacea</taxon>
        <taxon>Aspidochirotida</taxon>
        <taxon>Stichopodidae</taxon>
        <taxon>Apostichopus</taxon>
    </lineage>
</organism>
<reference evidence="6 7" key="1">
    <citation type="journal article" date="2017" name="PLoS Biol.">
        <title>The sea cucumber genome provides insights into morphological evolution and visceral regeneration.</title>
        <authorList>
            <person name="Zhang X."/>
            <person name="Sun L."/>
            <person name="Yuan J."/>
            <person name="Sun Y."/>
            <person name="Gao Y."/>
            <person name="Zhang L."/>
            <person name="Li S."/>
            <person name="Dai H."/>
            <person name="Hamel J.F."/>
            <person name="Liu C."/>
            <person name="Yu Y."/>
            <person name="Liu S."/>
            <person name="Lin W."/>
            <person name="Guo K."/>
            <person name="Jin S."/>
            <person name="Xu P."/>
            <person name="Storey K.B."/>
            <person name="Huan P."/>
            <person name="Zhang T."/>
            <person name="Zhou Y."/>
            <person name="Zhang J."/>
            <person name="Lin C."/>
            <person name="Li X."/>
            <person name="Xing L."/>
            <person name="Huo D."/>
            <person name="Sun M."/>
            <person name="Wang L."/>
            <person name="Mercier A."/>
            <person name="Li F."/>
            <person name="Yang H."/>
            <person name="Xiang J."/>
        </authorList>
    </citation>
    <scope>NUCLEOTIDE SEQUENCE [LARGE SCALE GENOMIC DNA]</scope>
    <source>
        <strain evidence="6">Shaxun</strain>
        <tissue evidence="6">Muscle</tissue>
    </source>
</reference>
<evidence type="ECO:0000259" key="5">
    <source>
        <dbReference type="Pfam" id="PF07842"/>
    </source>
</evidence>
<feature type="region of interest" description="Disordered" evidence="4">
    <location>
        <begin position="42"/>
        <end position="135"/>
    </location>
</feature>
<sequence length="874" mass="100257">MMKKKQRNIRKRIGDSDEEELQPDVIPFLEEDYHAQVKKVVEERASKKKGKEKKSEKKSEKKLKDPKGKSSLLSFGAEEEDEDGAEVFQVKKSSMSRRLAKANAKMKKRKVLVKEEPQPGVDNSNSEESLSKPRFEETIKETFNIEDNIVLNGMDAEAAVIAEEDQQELNDGFRRLASGLIPDASMIHAIRKKRQMARELGTNYISLDDTQRFAGEKSRLVRDDDNDRSGSESDEGRMSFTVKQSTKRERLQEAMKPVVHHDSGSDQDEELERWEQEQIKKGISVPQTQTAEDSPYQQYNYPQPELAEVPYGVSAEQAWYGTNYNSETAESRPNIPPDASNLPTTFPSVSLQDLRKKISDRLEPLQEVHRAHEREYENMTERMKSSALSSVELKDSTGGVSGQYDFYQEMRSYVRDLVECLNEKVPSINNLETALLNLYKNRASFFIDRRQADIRDQSFEFMSQKAAAGANLAMKNSKAEREEKQRNRRAAEREARRARRRRMREGGQKASGHYEGLSSDDEQIDSQQAQMKADKERIQEEAKAIFQDVVDDFHSLPIIQSKFERWKLDHSDSYEEAYIGLCLCKLYNPFVRLQLLDWNPLESDCPSIESMDWFNTLLFYGYEESKELNEDDSDNKLLPNVVDKIVLPKLIALVENVWDPMSSSQTHRLVDTIQRLAEDYPTVSSFNKNTQALLQAIVTRLRKTLDDDVYVPLFPKSTLEQKGALAFAQRQFWSCVKLLGNVLSWHGLVDQQVLIEIALDGLLNRYILLSLQNSDVNEESLAKCQRIVSALPKQWFQDLQGDCTLKQLESFCKYQLNCVDTLHTSFYGGSETQKKSARTQIKAVTKLLVSIHAMDHALSVTSDYSLKDLKKMLD</sequence>
<feature type="compositionally biased region" description="Basic and acidic residues" evidence="4">
    <location>
        <begin position="216"/>
        <end position="237"/>
    </location>
</feature>
<feature type="compositionally biased region" description="Basic and acidic residues" evidence="4">
    <location>
        <begin position="53"/>
        <end position="68"/>
    </location>
</feature>
<dbReference type="PANTHER" id="PTHR12214">
    <property type="entry name" value="GC-RICH SEQUENCE DNA-BINDING FACTOR"/>
    <property type="match status" value="1"/>
</dbReference>
<comment type="subcellular location">
    <subcellularLocation>
        <location evidence="1">Nucleus</location>
    </subcellularLocation>
</comment>
<evidence type="ECO:0000256" key="3">
    <source>
        <dbReference type="ARBA" id="ARBA00023242"/>
    </source>
</evidence>
<dbReference type="GO" id="GO:0000398">
    <property type="term" value="P:mRNA splicing, via spliceosome"/>
    <property type="evidence" value="ECO:0007669"/>
    <property type="project" value="InterPro"/>
</dbReference>
<feature type="domain" description="GCF C-terminal" evidence="5">
    <location>
        <begin position="558"/>
        <end position="766"/>
    </location>
</feature>
<evidence type="ECO:0000256" key="1">
    <source>
        <dbReference type="ARBA" id="ARBA00004123"/>
    </source>
</evidence>
<evidence type="ECO:0000313" key="6">
    <source>
        <dbReference type="EMBL" id="PIK56995.1"/>
    </source>
</evidence>
<feature type="compositionally biased region" description="Basic residues" evidence="4">
    <location>
        <begin position="1"/>
        <end position="11"/>
    </location>
</feature>
<proteinExistence type="inferred from homology"/>
<evidence type="ECO:0000256" key="4">
    <source>
        <dbReference type="SAM" id="MobiDB-lite"/>
    </source>
</evidence>
<feature type="compositionally biased region" description="Basic and acidic residues" evidence="4">
    <location>
        <begin position="477"/>
        <end position="495"/>
    </location>
</feature>
<evidence type="ECO:0000256" key="2">
    <source>
        <dbReference type="ARBA" id="ARBA00010801"/>
    </source>
</evidence>
<dbReference type="AlphaFoldDB" id="A0A2G8L9V4"/>